<keyword evidence="1 2" id="KW-0597">Phosphoprotein</keyword>
<dbReference type="PANTHER" id="PTHR44591:SF19">
    <property type="entry name" value="TWO-COMPONENT RESPONSE REGULATOR-RELATED"/>
    <property type="match status" value="1"/>
</dbReference>
<evidence type="ECO:0000256" key="1">
    <source>
        <dbReference type="ARBA" id="ARBA00022553"/>
    </source>
</evidence>
<dbReference type="InterPro" id="IPR011006">
    <property type="entry name" value="CheY-like_superfamily"/>
</dbReference>
<dbReference type="PANTHER" id="PTHR44591">
    <property type="entry name" value="STRESS RESPONSE REGULATOR PROTEIN 1"/>
    <property type="match status" value="1"/>
</dbReference>
<dbReference type="InterPro" id="IPR001789">
    <property type="entry name" value="Sig_transdc_resp-reg_receiver"/>
</dbReference>
<protein>
    <submittedName>
        <fullName evidence="4">Response regulator</fullName>
    </submittedName>
</protein>
<dbReference type="RefSeq" id="WP_261697076.1">
    <property type="nucleotide sequence ID" value="NZ_CP104694.1"/>
</dbReference>
<proteinExistence type="predicted"/>
<dbReference type="SMART" id="SM00448">
    <property type="entry name" value="REC"/>
    <property type="match status" value="1"/>
</dbReference>
<keyword evidence="5" id="KW-1185">Reference proteome</keyword>
<dbReference type="PROSITE" id="PS50110">
    <property type="entry name" value="RESPONSE_REGULATORY"/>
    <property type="match status" value="1"/>
</dbReference>
<evidence type="ECO:0000256" key="2">
    <source>
        <dbReference type="PROSITE-ProRule" id="PRU00169"/>
    </source>
</evidence>
<organism evidence="4 5">
    <name type="scientific">Tahibacter amnicola</name>
    <dbReference type="NCBI Taxonomy" id="2976241"/>
    <lineage>
        <taxon>Bacteria</taxon>
        <taxon>Pseudomonadati</taxon>
        <taxon>Pseudomonadota</taxon>
        <taxon>Gammaproteobacteria</taxon>
        <taxon>Lysobacterales</taxon>
        <taxon>Rhodanobacteraceae</taxon>
        <taxon>Tahibacter</taxon>
    </lineage>
</organism>
<sequence length="303" mass="32657">MTGKAKVIVIDDEMRIVAAIAAVLEGIYDVVATTDPFEVLRCVQTQPVHVVLADLRMPAYSGADLLREVRAQSPQTTRLLLSDFTDLAHAVRSISVGDVYRFVRKPWDSKELLSAIAQAVELAVAANPPGDTAGVSAGPSELPVDVLLVGVADSDHDLYACTVGSRYTLHRAGSVEAAARVMDRHPVGVVIVDMDAHASAFGDFLIRLRAQRPDIVTLVQASPQGARHLIALINQAQVFRYLAKPLRPTALTASVDAALLRHAQLARQAQRRRELMQPAAPGVSGAHESRGSLITQIHERARV</sequence>
<evidence type="ECO:0000313" key="4">
    <source>
        <dbReference type="EMBL" id="UXI70125.1"/>
    </source>
</evidence>
<feature type="modified residue" description="4-aspartylphosphate" evidence="2">
    <location>
        <position position="54"/>
    </location>
</feature>
<feature type="domain" description="Response regulatory" evidence="3">
    <location>
        <begin position="6"/>
        <end position="120"/>
    </location>
</feature>
<dbReference type="EMBL" id="CP104694">
    <property type="protein sequence ID" value="UXI70125.1"/>
    <property type="molecule type" value="Genomic_DNA"/>
</dbReference>
<reference evidence="4" key="1">
    <citation type="submission" date="2022-09" db="EMBL/GenBank/DDBJ databases">
        <title>Tahibacter sp. nov., isolated from a fresh water.</title>
        <authorList>
            <person name="Baek J.H."/>
            <person name="Lee J.K."/>
            <person name="Kim J.M."/>
            <person name="Jeon C.O."/>
        </authorList>
    </citation>
    <scope>NUCLEOTIDE SEQUENCE</scope>
    <source>
        <strain evidence="4">W38</strain>
    </source>
</reference>
<evidence type="ECO:0000313" key="5">
    <source>
        <dbReference type="Proteomes" id="UP001064632"/>
    </source>
</evidence>
<name>A0ABY6BJT6_9GAMM</name>
<dbReference type="InterPro" id="IPR050595">
    <property type="entry name" value="Bact_response_regulator"/>
</dbReference>
<dbReference type="Gene3D" id="3.40.50.2300">
    <property type="match status" value="2"/>
</dbReference>
<accession>A0ABY6BJT6</accession>
<evidence type="ECO:0000259" key="3">
    <source>
        <dbReference type="PROSITE" id="PS50110"/>
    </source>
</evidence>
<dbReference type="Proteomes" id="UP001064632">
    <property type="component" value="Chromosome"/>
</dbReference>
<gene>
    <name evidence="4" type="ORF">N4264_10990</name>
</gene>
<dbReference type="Pfam" id="PF00072">
    <property type="entry name" value="Response_reg"/>
    <property type="match status" value="1"/>
</dbReference>
<dbReference type="SUPFAM" id="SSF52172">
    <property type="entry name" value="CheY-like"/>
    <property type="match status" value="2"/>
</dbReference>